<sequence length="1345" mass="149833">MSTYQESPKSLWTAVKILAENEKKYQVLWAGCDHAGKPWPSSWVLKDGCAQHLVNEWKKARPQPATENLAVTATSKAQPSKRKRIYSTQDGAEISAELDRTKKRSSCFIPWEERKLMQSQPDAALRLSAIRNTDFAADKAVNAFEPHPNTSFLAATVEGDLPLKLMVDEIQAAPTVMHASPSLASLPAFDLAENLRAVHKLAAGSSKLFSFGITIEASRNNNDIFVINEGETGFDDATRSALESAIRRVLYPANHENPEKASLSTNDSRELCSGDESDETENEEEGLQALVAEQIEIGAEKDEDVQIALDELLEGTANASSHLGHNAGPVADVPLLDCDSALGGSECSIPFQPNIPAQFGSSNWNIDRPSLSYSRTAFQFPEVATIVPQSDICLKSFGINLLSNPRRKRVWSGLQGFRAYRTVSLTLDDDNEALPAINELEFNNLLESVNCGYLPDYGVILCKSLHNGASCGYGVPLEKLMTHCYTPSKKLAESSPRGPHQIPFCKTSKTPSALQIQFMRDVILNYPDIVATCGELRDLRPLPNQYGPILHIRPPIPGLVCPKCDYALPEACGTHSLEDHWNQHVEKKMSGVRRPIPIRDCFLKCPIQSFDQDINVRTWFAVRRHQQRSSSNLLPSAHGEETSPASSMLASLLSRHQADIVDSQVNEAAVVPFFLQVGAMKHIQPYQSKELHELVDLPRRSDTSLWKLKRAVTKRFLGLCETVPNTNSVVRQLLVAPRPGEKGTSERFNVPAKMKTRVSYALEEVRLISIILRCISDRAYMIPGSVSPQQPPSSKYQLALTEEQLKAGLSLMDLLKNALVDDASLQDSISSLLNTVYMPRNTLQMFANSYANPTIAYICLRSVHVDGGFESPTLLTPYHVKTQFGIRLHVLAFINQEYQAFMAKNNAIRKNSAIKNGSKVLRKGSSMVVCSDDELDDADETLDTVVADDAAEWMKFVTDTIGRWVTDQKISPFAIVREWIRALSRIARNTPSPAMVVWDQAGKQVRVHGHVIIVEEYKAALHNTLQDTIAFFHKKVLKGIKVSPAAFTLPTYDSYDQKTRSHGLFPLSLSDFQNPGNPASLFLDALASQGILCKVSVDGNIQWDPNQVRKWLADVSWVLTQIYILLHMLSPPGRGTEEALWQHGNSKETRRHLFLSRTIDTLVMIGNYDKGTCTSGVYKCIVRVIQYQVAELLAAFLRVVRPVELLLTLTSEARTKESKAEATSLYQTRLFVTSGKGWEPSQLSAAIQEWYMNHLQLPIGMRVHRHFAQALQRVLYPRSGPLDENVRRLNDTSNLAMGHGREAGEMHYAREDGDILAASQHEAFEHVGQDWLRFLNFEVTKRSSP</sequence>
<feature type="region of interest" description="Disordered" evidence="1">
    <location>
        <begin position="257"/>
        <end position="284"/>
    </location>
</feature>
<evidence type="ECO:0000256" key="1">
    <source>
        <dbReference type="SAM" id="MobiDB-lite"/>
    </source>
</evidence>
<accession>A0A9P7EWK6</accession>
<reference evidence="2" key="1">
    <citation type="journal article" date="2020" name="New Phytol.">
        <title>Comparative genomics reveals dynamic genome evolution in host specialist ectomycorrhizal fungi.</title>
        <authorList>
            <person name="Lofgren L.A."/>
            <person name="Nguyen N.H."/>
            <person name="Vilgalys R."/>
            <person name="Ruytinx J."/>
            <person name="Liao H.L."/>
            <person name="Branco S."/>
            <person name="Kuo A."/>
            <person name="LaButti K."/>
            <person name="Lipzen A."/>
            <person name="Andreopoulos W."/>
            <person name="Pangilinan J."/>
            <person name="Riley R."/>
            <person name="Hundley H."/>
            <person name="Na H."/>
            <person name="Barry K."/>
            <person name="Grigoriev I.V."/>
            <person name="Stajich J.E."/>
            <person name="Kennedy P.G."/>
        </authorList>
    </citation>
    <scope>NUCLEOTIDE SEQUENCE</scope>
    <source>
        <strain evidence="2">FC423</strain>
    </source>
</reference>
<name>A0A9P7EWK6_9AGAM</name>
<protein>
    <submittedName>
        <fullName evidence="2">Uncharacterized protein</fullName>
    </submittedName>
</protein>
<evidence type="ECO:0000313" key="3">
    <source>
        <dbReference type="Proteomes" id="UP000823399"/>
    </source>
</evidence>
<dbReference type="Proteomes" id="UP000823399">
    <property type="component" value="Unassembled WGS sequence"/>
</dbReference>
<feature type="compositionally biased region" description="Acidic residues" evidence="1">
    <location>
        <begin position="273"/>
        <end position="284"/>
    </location>
</feature>
<gene>
    <name evidence="2" type="ORF">F5147DRAFT_779694</name>
</gene>
<dbReference type="GeneID" id="64704595"/>
<dbReference type="RefSeq" id="XP_041286824.1">
    <property type="nucleotide sequence ID" value="XM_041442336.1"/>
</dbReference>
<keyword evidence="3" id="KW-1185">Reference proteome</keyword>
<comment type="caution">
    <text evidence="2">The sequence shown here is derived from an EMBL/GenBank/DDBJ whole genome shotgun (WGS) entry which is preliminary data.</text>
</comment>
<proteinExistence type="predicted"/>
<dbReference type="OrthoDB" id="2690684at2759"/>
<organism evidence="2 3">
    <name type="scientific">Suillus discolor</name>
    <dbReference type="NCBI Taxonomy" id="1912936"/>
    <lineage>
        <taxon>Eukaryota</taxon>
        <taxon>Fungi</taxon>
        <taxon>Dikarya</taxon>
        <taxon>Basidiomycota</taxon>
        <taxon>Agaricomycotina</taxon>
        <taxon>Agaricomycetes</taxon>
        <taxon>Agaricomycetidae</taxon>
        <taxon>Boletales</taxon>
        <taxon>Suillineae</taxon>
        <taxon>Suillaceae</taxon>
        <taxon>Suillus</taxon>
    </lineage>
</organism>
<dbReference type="EMBL" id="JABBWM010000091">
    <property type="protein sequence ID" value="KAG2092299.1"/>
    <property type="molecule type" value="Genomic_DNA"/>
</dbReference>
<evidence type="ECO:0000313" key="2">
    <source>
        <dbReference type="EMBL" id="KAG2092299.1"/>
    </source>
</evidence>